<evidence type="ECO:0000313" key="11">
    <source>
        <dbReference type="Proteomes" id="UP000248544"/>
    </source>
</evidence>
<evidence type="ECO:0000256" key="2">
    <source>
        <dbReference type="ARBA" id="ARBA00022692"/>
    </source>
</evidence>
<dbReference type="PANTHER" id="PTHR24221:SF654">
    <property type="entry name" value="ATP-BINDING CASSETTE SUB-FAMILY B MEMBER 6"/>
    <property type="match status" value="1"/>
</dbReference>
<dbReference type="InterPro" id="IPR036640">
    <property type="entry name" value="ABC1_TM_sf"/>
</dbReference>
<evidence type="ECO:0000256" key="5">
    <source>
        <dbReference type="ARBA" id="ARBA00022989"/>
    </source>
</evidence>
<evidence type="ECO:0000256" key="7">
    <source>
        <dbReference type="SAM" id="Phobius"/>
    </source>
</evidence>
<dbReference type="Pfam" id="PF00664">
    <property type="entry name" value="ABC_membrane"/>
    <property type="match status" value="1"/>
</dbReference>
<dbReference type="InterPro" id="IPR039421">
    <property type="entry name" value="Type_1_exporter"/>
</dbReference>
<dbReference type="EMBL" id="POUA01000320">
    <property type="protein sequence ID" value="PZG31798.1"/>
    <property type="molecule type" value="Genomic_DNA"/>
</dbReference>
<dbReference type="RefSeq" id="WP_111170737.1">
    <property type="nucleotide sequence ID" value="NZ_POUA01000320.1"/>
</dbReference>
<keyword evidence="6 7" id="KW-0472">Membrane</keyword>
<dbReference type="GO" id="GO:0140359">
    <property type="term" value="F:ABC-type transporter activity"/>
    <property type="evidence" value="ECO:0007669"/>
    <property type="project" value="InterPro"/>
</dbReference>
<gene>
    <name evidence="10" type="ORF">C1I98_29855</name>
</gene>
<dbReference type="GO" id="GO:0005886">
    <property type="term" value="C:plasma membrane"/>
    <property type="evidence" value="ECO:0007669"/>
    <property type="project" value="UniProtKB-SubCell"/>
</dbReference>
<feature type="transmembrane region" description="Helical" evidence="7">
    <location>
        <begin position="31"/>
        <end position="54"/>
    </location>
</feature>
<keyword evidence="3" id="KW-0547">Nucleotide-binding</keyword>
<feature type="transmembrane region" description="Helical" evidence="7">
    <location>
        <begin position="146"/>
        <end position="166"/>
    </location>
</feature>
<keyword evidence="5 7" id="KW-1133">Transmembrane helix</keyword>
<dbReference type="CDD" id="cd07346">
    <property type="entry name" value="ABC_6TM_exporters"/>
    <property type="match status" value="1"/>
</dbReference>
<evidence type="ECO:0000256" key="6">
    <source>
        <dbReference type="ARBA" id="ARBA00023136"/>
    </source>
</evidence>
<protein>
    <submittedName>
        <fullName evidence="10">ABC transporter ATP-binding protein</fullName>
    </submittedName>
</protein>
<dbReference type="SUPFAM" id="SSF52540">
    <property type="entry name" value="P-loop containing nucleoside triphosphate hydrolases"/>
    <property type="match status" value="1"/>
</dbReference>
<dbReference type="AlphaFoldDB" id="A0A2W2G4G2"/>
<dbReference type="GO" id="GO:0005524">
    <property type="term" value="F:ATP binding"/>
    <property type="evidence" value="ECO:0007669"/>
    <property type="project" value="UniProtKB-KW"/>
</dbReference>
<dbReference type="GO" id="GO:0034040">
    <property type="term" value="F:ATPase-coupled lipid transmembrane transporter activity"/>
    <property type="evidence" value="ECO:0007669"/>
    <property type="project" value="TreeGrafter"/>
</dbReference>
<feature type="transmembrane region" description="Helical" evidence="7">
    <location>
        <begin position="172"/>
        <end position="190"/>
    </location>
</feature>
<accession>A0A2W2G4G2</accession>
<dbReference type="Gene3D" id="1.20.1560.10">
    <property type="entry name" value="ABC transporter type 1, transmembrane domain"/>
    <property type="match status" value="1"/>
</dbReference>
<evidence type="ECO:0000313" key="10">
    <source>
        <dbReference type="EMBL" id="PZG31798.1"/>
    </source>
</evidence>
<dbReference type="Proteomes" id="UP000248544">
    <property type="component" value="Unassembled WGS sequence"/>
</dbReference>
<keyword evidence="4 10" id="KW-0067">ATP-binding</keyword>
<feature type="domain" description="ABC transmembrane type-1" evidence="9">
    <location>
        <begin position="32"/>
        <end position="313"/>
    </location>
</feature>
<dbReference type="SUPFAM" id="SSF90123">
    <property type="entry name" value="ABC transporter transmembrane region"/>
    <property type="match status" value="1"/>
</dbReference>
<organism evidence="10 11">
    <name type="scientific">Spongiactinospora gelatinilytica</name>
    <dbReference type="NCBI Taxonomy" id="2666298"/>
    <lineage>
        <taxon>Bacteria</taxon>
        <taxon>Bacillati</taxon>
        <taxon>Actinomycetota</taxon>
        <taxon>Actinomycetes</taxon>
        <taxon>Streptosporangiales</taxon>
        <taxon>Streptosporangiaceae</taxon>
        <taxon>Spongiactinospora</taxon>
    </lineage>
</organism>
<dbReference type="PANTHER" id="PTHR24221">
    <property type="entry name" value="ATP-BINDING CASSETTE SUB-FAMILY B"/>
    <property type="match status" value="1"/>
</dbReference>
<dbReference type="PROSITE" id="PS50929">
    <property type="entry name" value="ABC_TM1F"/>
    <property type="match status" value="1"/>
</dbReference>
<reference evidence="10 11" key="1">
    <citation type="submission" date="2018-01" db="EMBL/GenBank/DDBJ databases">
        <title>Draft genome sequence of Sphaerisporangium sp. 7K107.</title>
        <authorList>
            <person name="Sahin N."/>
            <person name="Saygin H."/>
            <person name="Ay H."/>
        </authorList>
    </citation>
    <scope>NUCLEOTIDE SEQUENCE [LARGE SCALE GENOMIC DNA]</scope>
    <source>
        <strain evidence="10 11">7K107</strain>
    </source>
</reference>
<evidence type="ECO:0000259" key="8">
    <source>
        <dbReference type="PROSITE" id="PS50893"/>
    </source>
</evidence>
<dbReference type="Pfam" id="PF00005">
    <property type="entry name" value="ABC_tran"/>
    <property type="match status" value="1"/>
</dbReference>
<evidence type="ECO:0000256" key="4">
    <source>
        <dbReference type="ARBA" id="ARBA00022840"/>
    </source>
</evidence>
<dbReference type="InterPro" id="IPR027417">
    <property type="entry name" value="P-loop_NTPase"/>
</dbReference>
<feature type="domain" description="ABC transporter" evidence="8">
    <location>
        <begin position="344"/>
        <end position="553"/>
    </location>
</feature>
<comment type="caution">
    <text evidence="10">The sequence shown here is derived from an EMBL/GenBank/DDBJ whole genome shotgun (WGS) entry which is preliminary data.</text>
</comment>
<sequence>MAEVPALTEAPDTRGLLRRAGPFLRPHRRRLAGALGLSLVESAALVGIAPAVGAAVDALLARDGGAFAAAVALLAAMVIGVAVIGRLAATTLADAGERIVRDLRERVAERLATAPLRFLEAHRGGALLQRATGEVAELAMFVREALPGLVSATLTLGLTVVLLLGYSWELTLAVTAVFLAPALLITRWFARRAGAVFGAHAEAEAVMAATFTETLEAREDLRATGGLPAWMARFARDNAVAVAAQRRTAAVENRVGSISLVEGAALGLLLVAGAWLAAGGHMSVGAVVVFVLAARNLFEGFGDLSQLAGDVQTMRTGLARLLDLLTAAAPPPRGDRILPARGELAAEDVVFRYEAGEPALHGVSVRCAGDDHAGLVGETGSGKTTLSKLLAGLYEPDGGRVTFGGIDLREVPEEEVRARIALVPQDVRTVAGSVGDNLALAPGEPDRARMLAAFEALGLADFAAGLPHGLDTPASDLSGGERQIIGLVRAVLADPAVLILDEATADVDPVTARRMETALARLRKDRALLVIAHRPATVELLPRLIRLHAGAVAGP</sequence>
<dbReference type="GO" id="GO:0016887">
    <property type="term" value="F:ATP hydrolysis activity"/>
    <property type="evidence" value="ECO:0007669"/>
    <property type="project" value="InterPro"/>
</dbReference>
<name>A0A2W2G4G2_9ACTN</name>
<keyword evidence="11" id="KW-1185">Reference proteome</keyword>
<feature type="transmembrane region" description="Helical" evidence="7">
    <location>
        <begin position="255"/>
        <end position="276"/>
    </location>
</feature>
<dbReference type="InterPro" id="IPR003593">
    <property type="entry name" value="AAA+_ATPase"/>
</dbReference>
<dbReference type="InterPro" id="IPR003439">
    <property type="entry name" value="ABC_transporter-like_ATP-bd"/>
</dbReference>
<evidence type="ECO:0000256" key="3">
    <source>
        <dbReference type="ARBA" id="ARBA00022741"/>
    </source>
</evidence>
<keyword evidence="2 7" id="KW-0812">Transmembrane</keyword>
<feature type="transmembrane region" description="Helical" evidence="7">
    <location>
        <begin position="66"/>
        <end position="89"/>
    </location>
</feature>
<dbReference type="SMART" id="SM00382">
    <property type="entry name" value="AAA"/>
    <property type="match status" value="1"/>
</dbReference>
<evidence type="ECO:0000256" key="1">
    <source>
        <dbReference type="ARBA" id="ARBA00004651"/>
    </source>
</evidence>
<dbReference type="PROSITE" id="PS50893">
    <property type="entry name" value="ABC_TRANSPORTER_2"/>
    <property type="match status" value="1"/>
</dbReference>
<evidence type="ECO:0000259" key="9">
    <source>
        <dbReference type="PROSITE" id="PS50929"/>
    </source>
</evidence>
<dbReference type="Gene3D" id="3.40.50.300">
    <property type="entry name" value="P-loop containing nucleotide triphosphate hydrolases"/>
    <property type="match status" value="1"/>
</dbReference>
<comment type="subcellular location">
    <subcellularLocation>
        <location evidence="1">Cell membrane</location>
        <topology evidence="1">Multi-pass membrane protein</topology>
    </subcellularLocation>
</comment>
<proteinExistence type="predicted"/>
<dbReference type="InterPro" id="IPR011527">
    <property type="entry name" value="ABC1_TM_dom"/>
</dbReference>